<comment type="caution">
    <text evidence="2">The sequence shown here is derived from an EMBL/GenBank/DDBJ whole genome shotgun (WGS) entry which is preliminary data.</text>
</comment>
<sequence>MRRQQTVSTPAATTTMAGARHAFWLNPDDRNAHQAQFRVRRPDNTAGPSVLLSVTVESTKTVVTQRGSDKSGFLSFELRSDTAMMTGTFTFTRAGIVGAKVVDALPSIELLQDFRAPNVLQVSWASGEFVDFQELPPSDEMFPESLMEYLRALASLQPYAGTPVVIPDLSRVSRRDARAVKDAARLVGGDTVEGEWEAFTLAPGTAIDPRAHYELIIVEPLIVPVGTHTYTLGAMHTHLPSVRFVVDDERLRAQPFLNDTMRRTFAPGEPVPKRSHRPVKGRPVGFIDHPEASAASAEAERPETLPERDSVAVHAALRTRVLVDALAEPVSLRQALWHAVDESPFATRQQAWADAAAAVRSLAADGLITLADETTGDATPLADEQEHLNAVLDTVTAEVEQGGRPAWTEGPWLTLTGNGQQAASQLAPHPERPSARRRRRLHAAAAGRSARSDSSERVDEILANEVWK</sequence>
<proteinExistence type="predicted"/>
<dbReference type="Proteomes" id="UP000193040">
    <property type="component" value="Unassembled WGS sequence"/>
</dbReference>
<feature type="region of interest" description="Disordered" evidence="1">
    <location>
        <begin position="419"/>
        <end position="468"/>
    </location>
</feature>
<evidence type="ECO:0000313" key="2">
    <source>
        <dbReference type="EMBL" id="ORJ52499.1"/>
    </source>
</evidence>
<feature type="compositionally biased region" description="Basic and acidic residues" evidence="1">
    <location>
        <begin position="450"/>
        <end position="460"/>
    </location>
</feature>
<organism evidence="2 3">
    <name type="scientific">Mycobacterium simiae</name>
    <name type="common">Mycobacterium habana</name>
    <dbReference type="NCBI Taxonomy" id="1784"/>
    <lineage>
        <taxon>Bacteria</taxon>
        <taxon>Bacillati</taxon>
        <taxon>Actinomycetota</taxon>
        <taxon>Actinomycetes</taxon>
        <taxon>Mycobacteriales</taxon>
        <taxon>Mycobacteriaceae</taxon>
        <taxon>Mycobacterium</taxon>
        <taxon>Mycobacterium simiae complex</taxon>
    </lineage>
</organism>
<keyword evidence="3" id="KW-1185">Reference proteome</keyword>
<gene>
    <name evidence="2" type="ORF">B5M45_31305</name>
</gene>
<dbReference type="EMBL" id="MZZM01000047">
    <property type="protein sequence ID" value="ORJ52499.1"/>
    <property type="molecule type" value="Genomic_DNA"/>
</dbReference>
<evidence type="ECO:0000313" key="3">
    <source>
        <dbReference type="Proteomes" id="UP000193040"/>
    </source>
</evidence>
<name>A0A1X0XHW9_MYCSI</name>
<accession>A0A1X0XHW9</accession>
<feature type="region of interest" description="Disordered" evidence="1">
    <location>
        <begin position="266"/>
        <end position="287"/>
    </location>
</feature>
<evidence type="ECO:0000256" key="1">
    <source>
        <dbReference type="SAM" id="MobiDB-lite"/>
    </source>
</evidence>
<reference evidence="2 3" key="1">
    <citation type="submission" date="2017-03" db="EMBL/GenBank/DDBJ databases">
        <title>Genomic insights into Mycobacterium simiae human colonization.</title>
        <authorList>
            <person name="Steffani J.L."/>
            <person name="Brunck M.E."/>
            <person name="Cruz E."/>
            <person name="Montiel R."/>
            <person name="Barona F."/>
        </authorList>
    </citation>
    <scope>NUCLEOTIDE SEQUENCE [LARGE SCALE GENOMIC DNA]</scope>
    <source>
        <strain evidence="2 3">MsiGto</strain>
    </source>
</reference>
<dbReference type="AlphaFoldDB" id="A0A1X0XHW9"/>
<protein>
    <submittedName>
        <fullName evidence="2">Uncharacterized protein</fullName>
    </submittedName>
</protein>